<protein>
    <submittedName>
        <fullName evidence="1">Uncharacterized protein</fullName>
    </submittedName>
</protein>
<name>A0AAV5WM09_9BILA</name>
<proteinExistence type="predicted"/>
<feature type="non-terminal residue" evidence="1">
    <location>
        <position position="1"/>
    </location>
</feature>
<dbReference type="EMBL" id="BTSY01000006">
    <property type="protein sequence ID" value="GMT32645.1"/>
    <property type="molecule type" value="Genomic_DNA"/>
</dbReference>
<comment type="caution">
    <text evidence="1">The sequence shown here is derived from an EMBL/GenBank/DDBJ whole genome shotgun (WGS) entry which is preliminary data.</text>
</comment>
<evidence type="ECO:0000313" key="1">
    <source>
        <dbReference type="EMBL" id="GMT32645.1"/>
    </source>
</evidence>
<reference evidence="1" key="1">
    <citation type="submission" date="2023-10" db="EMBL/GenBank/DDBJ databases">
        <title>Genome assembly of Pristionchus species.</title>
        <authorList>
            <person name="Yoshida K."/>
            <person name="Sommer R.J."/>
        </authorList>
    </citation>
    <scope>NUCLEOTIDE SEQUENCE</scope>
    <source>
        <strain evidence="1">RS5133</strain>
    </source>
</reference>
<feature type="non-terminal residue" evidence="1">
    <location>
        <position position="113"/>
    </location>
</feature>
<accession>A0AAV5WM09</accession>
<dbReference type="Proteomes" id="UP001432322">
    <property type="component" value="Unassembled WGS sequence"/>
</dbReference>
<evidence type="ECO:0000313" key="2">
    <source>
        <dbReference type="Proteomes" id="UP001432322"/>
    </source>
</evidence>
<gene>
    <name evidence="1" type="ORF">PFISCL1PPCAC_23942</name>
</gene>
<dbReference type="AlphaFoldDB" id="A0AAV5WM09"/>
<keyword evidence="2" id="KW-1185">Reference proteome</keyword>
<sequence length="113" mass="12455">ASEIGNAVHYLQNYNALIRWESDGATQPMEPNVRNNKLELMKTYEAASVEASTRVTGREDGRFPSMLLICAALEQATSLASKAVTSHQSYMCISNGGFVCTHDRQVYNNNPKA</sequence>
<organism evidence="1 2">
    <name type="scientific">Pristionchus fissidentatus</name>
    <dbReference type="NCBI Taxonomy" id="1538716"/>
    <lineage>
        <taxon>Eukaryota</taxon>
        <taxon>Metazoa</taxon>
        <taxon>Ecdysozoa</taxon>
        <taxon>Nematoda</taxon>
        <taxon>Chromadorea</taxon>
        <taxon>Rhabditida</taxon>
        <taxon>Rhabditina</taxon>
        <taxon>Diplogasteromorpha</taxon>
        <taxon>Diplogasteroidea</taxon>
        <taxon>Neodiplogasteridae</taxon>
        <taxon>Pristionchus</taxon>
    </lineage>
</organism>